<name>A0A5C0AWF3_9BURK</name>
<dbReference type="OrthoDB" id="480426at2"/>
<evidence type="ECO:0000313" key="2">
    <source>
        <dbReference type="EMBL" id="QEI04657.1"/>
    </source>
</evidence>
<gene>
    <name evidence="2" type="ORF">FXN63_01490</name>
</gene>
<feature type="domain" description="DUF4214" evidence="1">
    <location>
        <begin position="49"/>
        <end position="98"/>
    </location>
</feature>
<dbReference type="KEGG" id="pacr:FXN63_01490"/>
<evidence type="ECO:0000259" key="1">
    <source>
        <dbReference type="Pfam" id="PF13946"/>
    </source>
</evidence>
<dbReference type="Proteomes" id="UP000325161">
    <property type="component" value="Chromosome"/>
</dbReference>
<keyword evidence="3" id="KW-1185">Reference proteome</keyword>
<dbReference type="Pfam" id="PF13946">
    <property type="entry name" value="DUF4214"/>
    <property type="match status" value="1"/>
</dbReference>
<organism evidence="2 3">
    <name type="scientific">Pigmentiphaga aceris</name>
    <dbReference type="NCBI Taxonomy" id="1940612"/>
    <lineage>
        <taxon>Bacteria</taxon>
        <taxon>Pseudomonadati</taxon>
        <taxon>Pseudomonadota</taxon>
        <taxon>Betaproteobacteria</taxon>
        <taxon>Burkholderiales</taxon>
        <taxon>Alcaligenaceae</taxon>
        <taxon>Pigmentiphaga</taxon>
    </lineage>
</organism>
<reference evidence="2 3" key="1">
    <citation type="submission" date="2019-08" db="EMBL/GenBank/DDBJ databases">
        <title>Amphibian skin-associated Pigmentiphaga: genome sequence and occurrence across geography and hosts.</title>
        <authorList>
            <person name="Bletz M.C."/>
            <person name="Bunk B."/>
            <person name="Sproeer C."/>
            <person name="Biwer P."/>
            <person name="Reiter S."/>
            <person name="Rabemananjara F.C.E."/>
            <person name="Schulz S."/>
            <person name="Overmann J."/>
            <person name="Vences M."/>
        </authorList>
    </citation>
    <scope>NUCLEOTIDE SEQUENCE [LARGE SCALE GENOMIC DNA]</scope>
    <source>
        <strain evidence="2 3">Mada1488</strain>
    </source>
</reference>
<sequence length="1609" mass="159156">MESAVATPTSQQLAIARLYTALFNRAPDADGFAFWLQALEGGATLNALAQSMVSAPEALLLYPPGQTDAQFVTSYYTSVFGRTPDAEGLAFWTAALAAQGGAVNTAARAALTMQIGAIASTPLTSKPEGMSDAAYAQTVADRARFINKTEFGVYFAADLKSNDLALAKSTLALVTDNPASITAATNLARGIIDPAPPEVIPALTAADTAPTIASKLDAYSGAVATVDATGMTPAQLIEVANRTNKIADAGITGALALSNALSIGQITALLGTKTGDASATVNVDASGMDLGRVVALSNGVAKIDSITNLALVLVDVPDVVSNNLLGKAMAGAVTAVVTGASNTELSTLAASITKIATAGITGTLSLSNTQTADELTALLGAQTDATATVTVDVSGMSAAKLEAVGSGAAKVDTLSGLSSLTASALSATAIAGLLSKVAADSMAVDATDATAAKLSALASAIGKITAGGITGTLALSNAQSSSELTALLGAQTGDAAATVTVDATNMDTTQLDAVANGIAKVDTLSSLPAVTSAWSVPTINTLLAKVAAATVSVTATGLVDLQLSSIVTYIDKIVAGGITGTLSLSNSQDAAALTALLGTKTGDDTATVNASSMTALQLNAVGENSAKVHTVNSLPQLVLADLSEAATAGLMGKASSTQLTVLATGASPMVLTALAANIGKVDTAGITGTLNLSNMQLDHELTALLGAQTGDGTATVTVDAGGMNASKLEIVGQAAAKVDTVVGLNTLSASALSATTLSGLLSKVAANTARVDATDATAAKLSALASNIDNIFGSAFFGGGIIGMFTLSNALSDTELSALLGKTDESATVNVNASGMNAAKLEAVAAGITNVDTLTDLPQLVLADLSDTATDALLSKMQTGSTVSVVATGATANELASVFVYIDKIAADGITGTLALTSNQGDMSIANLLSKTPTAATVNVDAAGMTSNQLTAIASFISKVDTLTNVQIDLGVTGNSATENLLAKSSVGSARVIAGNTTTSSQIASLSNHIDNVKVDGITGTLILNRSNVTADQLTALLSTKTADAATVDVNASGMSVAQLAAVGLGAAKVDTLSGLPSLVLGDAAMTDAVTAGLLSKAGANSVSVDATGASDEELKSLADNIGRLATNGITGTLALSSNLTAVQLTALLGAKTDAAATVNVDATGMDLASLQAVVAGIGKVDRLTNLPLGSLTDTQTSDLLTNVTTDGSVSVVATGASANEVGLLVTHMAKIANDGITGDITLTSAPLSSELSSLLQTKIALAANVTIDATGMDNDRLLVVGSTTGIAKTDSITNLQFTAGPPFTGAAIGNLLSKAAPATAKVDMSGATGTAIGHVATYIANIATGGITNLSLSLANVDDVATSALLSKAAVGTAMVVATDATANEATALLGNLTNVSDAGITGTLILNMTQYADADKATLKTKLAVAADPVLRIAGTSGGDVLNLSGWTGILRVDGGAGADAITLNGAGGNKVFIGSALESRGTVVGTESNTNNIDVITGLTGADVLRLSSVPGVFGTNITFAPSTSKHFYFVSNLSANTLDEVWASVSSPLASDNAAARFYSVGVTGGALAGSRFLILNDHDATVNASDTMIALVGSTTTPTVEFGI</sequence>
<accession>A0A5C0AWF3</accession>
<proteinExistence type="predicted"/>
<dbReference type="EMBL" id="CP043046">
    <property type="protein sequence ID" value="QEI04657.1"/>
    <property type="molecule type" value="Genomic_DNA"/>
</dbReference>
<dbReference type="InterPro" id="IPR025282">
    <property type="entry name" value="DUF4214"/>
</dbReference>
<evidence type="ECO:0000313" key="3">
    <source>
        <dbReference type="Proteomes" id="UP000325161"/>
    </source>
</evidence>
<protein>
    <submittedName>
        <fullName evidence="2">DUF4214 domain-containing protein</fullName>
    </submittedName>
</protein>